<dbReference type="Pfam" id="PF08241">
    <property type="entry name" value="Methyltransf_11"/>
    <property type="match status" value="1"/>
</dbReference>
<evidence type="ECO:0000259" key="1">
    <source>
        <dbReference type="Pfam" id="PF08241"/>
    </source>
</evidence>
<reference evidence="2 3" key="1">
    <citation type="submission" date="2018-12" db="EMBL/GenBank/DDBJ databases">
        <authorList>
            <consortium name="Pathogen Informatics"/>
        </authorList>
    </citation>
    <scope>NUCLEOTIDE SEQUENCE [LARGE SCALE GENOMIC DNA]</scope>
    <source>
        <strain evidence="2 3">NCTC9997</strain>
    </source>
</reference>
<name>A0A7Z8ZE10_RAOTE</name>
<evidence type="ECO:0000313" key="3">
    <source>
        <dbReference type="Proteomes" id="UP000267630"/>
    </source>
</evidence>
<keyword evidence="2" id="KW-0489">Methyltransferase</keyword>
<keyword evidence="3" id="KW-1185">Reference proteome</keyword>
<dbReference type="GO" id="GO:0032259">
    <property type="term" value="P:methylation"/>
    <property type="evidence" value="ECO:0007669"/>
    <property type="project" value="UniProtKB-KW"/>
</dbReference>
<organism evidence="2 3">
    <name type="scientific">Raoultella terrigena</name>
    <name type="common">Klebsiella terrigena</name>
    <dbReference type="NCBI Taxonomy" id="577"/>
    <lineage>
        <taxon>Bacteria</taxon>
        <taxon>Pseudomonadati</taxon>
        <taxon>Pseudomonadota</taxon>
        <taxon>Gammaproteobacteria</taxon>
        <taxon>Enterobacterales</taxon>
        <taxon>Enterobacteriaceae</taxon>
        <taxon>Klebsiella/Raoultella group</taxon>
        <taxon>Raoultella</taxon>
    </lineage>
</organism>
<dbReference type="EMBL" id="LR134253">
    <property type="protein sequence ID" value="VED53858.1"/>
    <property type="molecule type" value="Genomic_DNA"/>
</dbReference>
<gene>
    <name evidence="2" type="primary">ycgJ_1</name>
    <name evidence="2" type="ORF">NCTC9997_05041</name>
</gene>
<evidence type="ECO:0000313" key="2">
    <source>
        <dbReference type="EMBL" id="VED53858.1"/>
    </source>
</evidence>
<feature type="domain" description="Methyltransferase type 11" evidence="1">
    <location>
        <begin position="2"/>
        <end position="33"/>
    </location>
</feature>
<protein>
    <submittedName>
        <fullName evidence="2">SAM-dependent methyltransferase</fullName>
        <ecNumber evidence="2">2.1.1.-</ecNumber>
    </submittedName>
</protein>
<dbReference type="Proteomes" id="UP000267630">
    <property type="component" value="Chromosome 3"/>
</dbReference>
<dbReference type="EC" id="2.1.1.-" evidence="2"/>
<sequence>MVISRYSAHHWHDVGQALREVKRVLKPGGVLIIMDVMSPGHPVRDVWLQTVEALRDTSHVRNYSSGEWLALANDAGLVTNSLSTDRLPLEFSSWVARMRTPEALAAAIRLYQDSASAEVKAYFALQDDGSFTSDTIMLKRIKRYKKKRHRETVPFFIRYIRNPAGRYFLQTA</sequence>
<dbReference type="SUPFAM" id="SSF53335">
    <property type="entry name" value="S-adenosyl-L-methionine-dependent methyltransferases"/>
    <property type="match status" value="1"/>
</dbReference>
<proteinExistence type="predicted"/>
<accession>A0A7Z8ZE10</accession>
<keyword evidence="2" id="KW-0808">Transferase</keyword>
<dbReference type="CDD" id="cd02440">
    <property type="entry name" value="AdoMet_MTases"/>
    <property type="match status" value="1"/>
</dbReference>
<dbReference type="InterPro" id="IPR029063">
    <property type="entry name" value="SAM-dependent_MTases_sf"/>
</dbReference>
<dbReference type="Gene3D" id="3.40.50.150">
    <property type="entry name" value="Vaccinia Virus protein VP39"/>
    <property type="match status" value="1"/>
</dbReference>
<dbReference type="GO" id="GO:0008757">
    <property type="term" value="F:S-adenosylmethionine-dependent methyltransferase activity"/>
    <property type="evidence" value="ECO:0007669"/>
    <property type="project" value="InterPro"/>
</dbReference>
<dbReference type="AlphaFoldDB" id="A0A7Z8ZE10"/>
<dbReference type="InterPro" id="IPR013216">
    <property type="entry name" value="Methyltransf_11"/>
</dbReference>